<dbReference type="Gene3D" id="3.40.50.10310">
    <property type="entry name" value="Creatininase"/>
    <property type="match status" value="1"/>
</dbReference>
<evidence type="ECO:0008006" key="8">
    <source>
        <dbReference type="Google" id="ProtNLM"/>
    </source>
</evidence>
<evidence type="ECO:0000313" key="7">
    <source>
        <dbReference type="Proteomes" id="UP000186168"/>
    </source>
</evidence>
<dbReference type="PANTHER" id="PTHR35005:SF1">
    <property type="entry name" value="2-AMINO-5-FORMYLAMINO-6-RIBOSYLAMINOPYRIMIDIN-4(3H)-ONE 5'-MONOPHOSPHATE DEFORMYLASE"/>
    <property type="match status" value="1"/>
</dbReference>
<evidence type="ECO:0000256" key="5">
    <source>
        <dbReference type="ARBA" id="ARBA00024029"/>
    </source>
</evidence>
<dbReference type="SUPFAM" id="SSF102215">
    <property type="entry name" value="Creatininase"/>
    <property type="match status" value="1"/>
</dbReference>
<dbReference type="Pfam" id="PF02633">
    <property type="entry name" value="Creatininase"/>
    <property type="match status" value="1"/>
</dbReference>
<comment type="cofactor">
    <cofactor evidence="1">
        <name>Zn(2+)</name>
        <dbReference type="ChEBI" id="CHEBI:29105"/>
    </cofactor>
</comment>
<dbReference type="GO" id="GO:0046872">
    <property type="term" value="F:metal ion binding"/>
    <property type="evidence" value="ECO:0007669"/>
    <property type="project" value="UniProtKB-KW"/>
</dbReference>
<dbReference type="EMBL" id="ASQP01000434">
    <property type="protein sequence ID" value="OMI34875.1"/>
    <property type="molecule type" value="Genomic_DNA"/>
</dbReference>
<dbReference type="GO" id="GO:0009231">
    <property type="term" value="P:riboflavin biosynthetic process"/>
    <property type="evidence" value="ECO:0007669"/>
    <property type="project" value="TreeGrafter"/>
</dbReference>
<evidence type="ECO:0000313" key="6">
    <source>
        <dbReference type="EMBL" id="OMI34875.1"/>
    </source>
</evidence>
<organism evidence="6 7">
    <name type="scientific">Streptomyces sparsogenes DSM 40356</name>
    <dbReference type="NCBI Taxonomy" id="1331668"/>
    <lineage>
        <taxon>Bacteria</taxon>
        <taxon>Bacillati</taxon>
        <taxon>Actinomycetota</taxon>
        <taxon>Actinomycetes</taxon>
        <taxon>Kitasatosporales</taxon>
        <taxon>Streptomycetaceae</taxon>
        <taxon>Streptomyces</taxon>
    </lineage>
</organism>
<name>A0A1R1S985_9ACTN</name>
<dbReference type="InterPro" id="IPR003785">
    <property type="entry name" value="Creatininase/forma_Hydrolase"/>
</dbReference>
<evidence type="ECO:0000256" key="2">
    <source>
        <dbReference type="ARBA" id="ARBA00022723"/>
    </source>
</evidence>
<dbReference type="GeneID" id="89483092"/>
<comment type="caution">
    <text evidence="6">The sequence shown here is derived from an EMBL/GenBank/DDBJ whole genome shotgun (WGS) entry which is preliminary data.</text>
</comment>
<dbReference type="AlphaFoldDB" id="A0A1R1S985"/>
<keyword evidence="3" id="KW-0378">Hydrolase</keyword>
<evidence type="ECO:0000256" key="4">
    <source>
        <dbReference type="ARBA" id="ARBA00022833"/>
    </source>
</evidence>
<evidence type="ECO:0000256" key="3">
    <source>
        <dbReference type="ARBA" id="ARBA00022801"/>
    </source>
</evidence>
<keyword evidence="7" id="KW-1185">Reference proteome</keyword>
<dbReference type="RefSeq" id="WP_060944341.1">
    <property type="nucleotide sequence ID" value="NZ_ASQP01000434.1"/>
</dbReference>
<reference evidence="6 7" key="1">
    <citation type="submission" date="2013-05" db="EMBL/GenBank/DDBJ databases">
        <title>Genome sequence of Streptomyces sparsogenes DSM 40356.</title>
        <authorList>
            <person name="Coyne S."/>
            <person name="Seebeck F.P."/>
        </authorList>
    </citation>
    <scope>NUCLEOTIDE SEQUENCE [LARGE SCALE GENOMIC DNA]</scope>
    <source>
        <strain evidence="6 7">DSM 40356</strain>
    </source>
</reference>
<dbReference type="GO" id="GO:0016811">
    <property type="term" value="F:hydrolase activity, acting on carbon-nitrogen (but not peptide) bonds, in linear amides"/>
    <property type="evidence" value="ECO:0007669"/>
    <property type="project" value="TreeGrafter"/>
</dbReference>
<proteinExistence type="inferred from homology"/>
<dbReference type="Proteomes" id="UP000186168">
    <property type="component" value="Unassembled WGS sequence"/>
</dbReference>
<protein>
    <recommendedName>
        <fullName evidence="8">Creatininase</fullName>
    </recommendedName>
</protein>
<gene>
    <name evidence="6" type="ORF">SPAR_34216</name>
</gene>
<dbReference type="PANTHER" id="PTHR35005">
    <property type="entry name" value="3-DEHYDRO-SCYLLO-INOSOSE HYDROLASE"/>
    <property type="match status" value="1"/>
</dbReference>
<keyword evidence="2" id="KW-0479">Metal-binding</keyword>
<keyword evidence="4" id="KW-0862">Zinc</keyword>
<dbReference type="InterPro" id="IPR024087">
    <property type="entry name" value="Creatininase-like_sf"/>
</dbReference>
<sequence length="248" mass="26214">MPEILWNRMTARALKELAAQDAPVLLPVGSTEQHGPHLPTGVDDFLSAEACRRAAGVMVAQGRPVVVAPSLWCGLADHHVAFGGTFTLTLATYHALLRDVCRSILMAGFSKILIVNGHGGNITALNAISGEISRELSAPIAVTSYFMAGQERIAEILEDQDTLMHACEGETSMAMAIAPDLVDEGRLAEAVGPEIALQSDPSEAIHVPRPFHTVTSSGVAGDARRASAEKGEAILDACAEAIAEWLMK</sequence>
<evidence type="ECO:0000256" key="1">
    <source>
        <dbReference type="ARBA" id="ARBA00001947"/>
    </source>
</evidence>
<accession>A0A1R1S985</accession>
<comment type="similarity">
    <text evidence="5">Belongs to the creatininase superfamily.</text>
</comment>